<dbReference type="Proteomes" id="UP000051647">
    <property type="component" value="Unassembled WGS sequence"/>
</dbReference>
<proteinExistence type="predicted"/>
<accession>A0A0R1SFU3</accession>
<dbReference type="STRING" id="1423815.FC27_GL000908"/>
<keyword evidence="2" id="KW-0732">Signal</keyword>
<sequence length="253" mass="27989">MKKTLPILTLLLAIVTISACTNNSQSENASSQTESSIVSQPKDNVTQDEIKTNKTNWENGISSLKVVHDKSSISDYASFPTKLANLKKNNDYVISGTVTNLETMTDHNQAPMTKATIMVDNVLSGNGKLKKHEIKVIFNGGITTNDKSKQVFVEKSDTPIPSIGSKIITGITSNRSGDTDKEYAKYLKKNHLGGSDSFAISVPEYNLWIYENNSHKYVLNNPQLIGKKVSYSNEDNAKKLKKLTKQINQNFNN</sequence>
<organism evidence="3 4">
    <name type="scientific">Companilactobacillus versmoldensis DSM 14857 = KCTC 3814</name>
    <dbReference type="NCBI Taxonomy" id="1423815"/>
    <lineage>
        <taxon>Bacteria</taxon>
        <taxon>Bacillati</taxon>
        <taxon>Bacillota</taxon>
        <taxon>Bacilli</taxon>
        <taxon>Lactobacillales</taxon>
        <taxon>Lactobacillaceae</taxon>
        <taxon>Companilactobacillus</taxon>
    </lineage>
</organism>
<name>A0A0R1SFU3_9LACO</name>
<dbReference type="EMBL" id="AZFA01000002">
    <property type="protein sequence ID" value="KRL68167.1"/>
    <property type="molecule type" value="Genomic_DNA"/>
</dbReference>
<evidence type="ECO:0000313" key="3">
    <source>
        <dbReference type="EMBL" id="KRL68167.1"/>
    </source>
</evidence>
<feature type="chain" id="PRO_5038403557" description="Lipoprotein" evidence="2">
    <location>
        <begin position="20"/>
        <end position="253"/>
    </location>
</feature>
<dbReference type="AlphaFoldDB" id="A0A0R1SFU3"/>
<feature type="signal peptide" evidence="2">
    <location>
        <begin position="1"/>
        <end position="19"/>
    </location>
</feature>
<dbReference type="PROSITE" id="PS51257">
    <property type="entry name" value="PROKAR_LIPOPROTEIN"/>
    <property type="match status" value="1"/>
</dbReference>
<keyword evidence="4" id="KW-1185">Reference proteome</keyword>
<evidence type="ECO:0000256" key="1">
    <source>
        <dbReference type="SAM" id="MobiDB-lite"/>
    </source>
</evidence>
<dbReference type="eggNOG" id="ENOG5030AR6">
    <property type="taxonomic scope" value="Bacteria"/>
</dbReference>
<gene>
    <name evidence="3" type="ORF">FC27_GL000908</name>
</gene>
<reference evidence="3 4" key="1">
    <citation type="journal article" date="2015" name="Genome Announc.">
        <title>Expanding the biotechnology potential of lactobacilli through comparative genomics of 213 strains and associated genera.</title>
        <authorList>
            <person name="Sun Z."/>
            <person name="Harris H.M."/>
            <person name="McCann A."/>
            <person name="Guo C."/>
            <person name="Argimon S."/>
            <person name="Zhang W."/>
            <person name="Yang X."/>
            <person name="Jeffery I.B."/>
            <person name="Cooney J.C."/>
            <person name="Kagawa T.F."/>
            <person name="Liu W."/>
            <person name="Song Y."/>
            <person name="Salvetti E."/>
            <person name="Wrobel A."/>
            <person name="Rasinkangas P."/>
            <person name="Parkhill J."/>
            <person name="Rea M.C."/>
            <person name="O'Sullivan O."/>
            <person name="Ritari J."/>
            <person name="Douillard F.P."/>
            <person name="Paul Ross R."/>
            <person name="Yang R."/>
            <person name="Briner A.E."/>
            <person name="Felis G.E."/>
            <person name="de Vos W.M."/>
            <person name="Barrangou R."/>
            <person name="Klaenhammer T.R."/>
            <person name="Caufield P.W."/>
            <person name="Cui Y."/>
            <person name="Zhang H."/>
            <person name="O'Toole P.W."/>
        </authorList>
    </citation>
    <scope>NUCLEOTIDE SEQUENCE [LARGE SCALE GENOMIC DNA]</scope>
    <source>
        <strain evidence="3 4">DSM 14857</strain>
    </source>
</reference>
<dbReference type="RefSeq" id="WP_010624008.1">
    <property type="nucleotide sequence ID" value="NZ_AZFA01000002.1"/>
</dbReference>
<feature type="region of interest" description="Disordered" evidence="1">
    <location>
        <begin position="23"/>
        <end position="44"/>
    </location>
</feature>
<evidence type="ECO:0000313" key="4">
    <source>
        <dbReference type="Proteomes" id="UP000051647"/>
    </source>
</evidence>
<protein>
    <recommendedName>
        <fullName evidence="5">Lipoprotein</fullName>
    </recommendedName>
</protein>
<evidence type="ECO:0000256" key="2">
    <source>
        <dbReference type="SAM" id="SignalP"/>
    </source>
</evidence>
<dbReference type="OrthoDB" id="2315450at2"/>
<dbReference type="PATRIC" id="fig|1423815.3.peg.928"/>
<comment type="caution">
    <text evidence="3">The sequence shown here is derived from an EMBL/GenBank/DDBJ whole genome shotgun (WGS) entry which is preliminary data.</text>
</comment>
<evidence type="ECO:0008006" key="5">
    <source>
        <dbReference type="Google" id="ProtNLM"/>
    </source>
</evidence>